<feature type="signal peptide" evidence="1">
    <location>
        <begin position="1"/>
        <end position="20"/>
    </location>
</feature>
<dbReference type="Proteomes" id="UP000253314">
    <property type="component" value="Unassembled WGS sequence"/>
</dbReference>
<gene>
    <name evidence="2" type="ORF">DS031_20010</name>
</gene>
<evidence type="ECO:0000313" key="2">
    <source>
        <dbReference type="EMBL" id="RBW67833.1"/>
    </source>
</evidence>
<accession>A0A366XUL4</accession>
<dbReference type="OrthoDB" id="1957331at2"/>
<dbReference type="Pfam" id="PF20316">
    <property type="entry name" value="DUF6612"/>
    <property type="match status" value="1"/>
</dbReference>
<organism evidence="2 3">
    <name type="scientific">Bacillus taeanensis</name>
    <dbReference type="NCBI Taxonomy" id="273032"/>
    <lineage>
        <taxon>Bacteria</taxon>
        <taxon>Bacillati</taxon>
        <taxon>Bacillota</taxon>
        <taxon>Bacilli</taxon>
        <taxon>Bacillales</taxon>
        <taxon>Bacillaceae</taxon>
        <taxon>Bacillus</taxon>
    </lineage>
</organism>
<keyword evidence="3" id="KW-1185">Reference proteome</keyword>
<dbReference type="PROSITE" id="PS51257">
    <property type="entry name" value="PROKAR_LIPOPROTEIN"/>
    <property type="match status" value="1"/>
</dbReference>
<proteinExistence type="predicted"/>
<evidence type="ECO:0000313" key="3">
    <source>
        <dbReference type="Proteomes" id="UP000253314"/>
    </source>
</evidence>
<dbReference type="InterPro" id="IPR046720">
    <property type="entry name" value="DUF6612"/>
</dbReference>
<name>A0A366XUL4_9BACI</name>
<dbReference type="RefSeq" id="WP_113807976.1">
    <property type="nucleotide sequence ID" value="NZ_QOCW01000029.1"/>
</dbReference>
<feature type="chain" id="PRO_5039386081" description="Lipoprotein" evidence="1">
    <location>
        <begin position="21"/>
        <end position="300"/>
    </location>
</feature>
<dbReference type="Gene3D" id="2.50.20.20">
    <property type="match status" value="1"/>
</dbReference>
<evidence type="ECO:0000256" key="1">
    <source>
        <dbReference type="SAM" id="SignalP"/>
    </source>
</evidence>
<dbReference type="EMBL" id="QOCW01000029">
    <property type="protein sequence ID" value="RBW67833.1"/>
    <property type="molecule type" value="Genomic_DNA"/>
</dbReference>
<sequence length="300" mass="34375">MKKLMMFAVLSITLILGACSSETTEEGTDTEGSPSIGEALELQEVMDKAIEANQNLKSFSMEMDMNQTITSDQQPEPVNMDSSITADMVMEPLAMHQTMTMDMSAMAGMENSGEMPQEMTMEMYLTEDGFYMNNPMMGGWTKFPSDMYEEMMTMSTAQQDPSEQLKKLQQYVDHFSMKSDNTTYTLTISMKDEQLKKFMEEEMKNIMPEFEMTPEMMEEMKINNLEYTFVVNKETFYPEKFNMTMDMEVNAEGEKVNMTQKASGTYSNFNGVDEIVVPDEVKQNAQEMPAEMPQMELEQQ</sequence>
<keyword evidence="1" id="KW-0732">Signal</keyword>
<dbReference type="AlphaFoldDB" id="A0A366XUL4"/>
<evidence type="ECO:0008006" key="4">
    <source>
        <dbReference type="Google" id="ProtNLM"/>
    </source>
</evidence>
<reference evidence="2 3" key="1">
    <citation type="submission" date="2018-07" db="EMBL/GenBank/DDBJ databases">
        <title>Lottiidibacillus patelloidae gen. nov., sp. nov., isolated from the intestinal tract of a marine limpet and the reclassification of B. taeanensis BH030017T, B. algicola KMM 3737T and B. hwajinpoensis SW-72T as genus Lottiidibacillus.</title>
        <authorList>
            <person name="Liu R."/>
            <person name="Huang Z."/>
        </authorList>
    </citation>
    <scope>NUCLEOTIDE SEQUENCE [LARGE SCALE GENOMIC DNA]</scope>
    <source>
        <strain evidence="2 3">BH030017</strain>
    </source>
</reference>
<protein>
    <recommendedName>
        <fullName evidence="4">Lipoprotein</fullName>
    </recommendedName>
</protein>
<comment type="caution">
    <text evidence="2">The sequence shown here is derived from an EMBL/GenBank/DDBJ whole genome shotgun (WGS) entry which is preliminary data.</text>
</comment>